<dbReference type="AlphaFoldDB" id="A0A7U2FEV3"/>
<dbReference type="GO" id="GO:0003756">
    <property type="term" value="F:protein disulfide isomerase activity"/>
    <property type="evidence" value="ECO:0007669"/>
    <property type="project" value="UniProtKB-EC"/>
</dbReference>
<keyword evidence="10 15" id="KW-0413">Isomerase</keyword>
<dbReference type="NCBIfam" id="TIGR01126">
    <property type="entry name" value="pdi_dom"/>
    <property type="match status" value="2"/>
</dbReference>
<organism evidence="18 19">
    <name type="scientific">Phaeosphaeria nodorum (strain SN15 / ATCC MYA-4574 / FGSC 10173)</name>
    <name type="common">Glume blotch fungus</name>
    <name type="synonym">Parastagonospora nodorum</name>
    <dbReference type="NCBI Taxonomy" id="321614"/>
    <lineage>
        <taxon>Eukaryota</taxon>
        <taxon>Fungi</taxon>
        <taxon>Dikarya</taxon>
        <taxon>Ascomycota</taxon>
        <taxon>Pezizomycotina</taxon>
        <taxon>Dothideomycetes</taxon>
        <taxon>Pleosporomycetidae</taxon>
        <taxon>Pleosporales</taxon>
        <taxon>Pleosporineae</taxon>
        <taxon>Phaeosphaeriaceae</taxon>
        <taxon>Parastagonospora</taxon>
    </lineage>
</organism>
<evidence type="ECO:0000256" key="3">
    <source>
        <dbReference type="ARBA" id="ARBA00004319"/>
    </source>
</evidence>
<dbReference type="KEGG" id="pno:SNOG_12251"/>
<feature type="disulfide bond" description="Redox-active" evidence="13">
    <location>
        <begin position="47"/>
        <end position="50"/>
    </location>
</feature>
<feature type="signal peptide" evidence="15">
    <location>
        <begin position="1"/>
        <end position="17"/>
    </location>
</feature>
<dbReference type="InterPro" id="IPR005792">
    <property type="entry name" value="Prot_disulphide_isomerase"/>
</dbReference>
<feature type="domain" description="Thioredoxin" evidence="17">
    <location>
        <begin position="332"/>
        <end position="462"/>
    </location>
</feature>
<evidence type="ECO:0000256" key="10">
    <source>
        <dbReference type="ARBA" id="ARBA00023235"/>
    </source>
</evidence>
<keyword evidence="19" id="KW-1185">Reference proteome</keyword>
<dbReference type="GO" id="GO:0015035">
    <property type="term" value="F:protein-disulfide reductase activity"/>
    <property type="evidence" value="ECO:0007669"/>
    <property type="project" value="UniProtKB-ARBA"/>
</dbReference>
<evidence type="ECO:0000256" key="1">
    <source>
        <dbReference type="ARBA" id="ARBA00001182"/>
    </source>
</evidence>
<dbReference type="FunFam" id="3.40.30.10:FF:000017">
    <property type="entry name" value="Protein disulfide-isomerase A4"/>
    <property type="match status" value="1"/>
</dbReference>
<evidence type="ECO:0000256" key="5">
    <source>
        <dbReference type="ARBA" id="ARBA00012723"/>
    </source>
</evidence>
<dbReference type="Gene3D" id="3.40.30.10">
    <property type="entry name" value="Glutaredoxin"/>
    <property type="match status" value="4"/>
</dbReference>
<evidence type="ECO:0000313" key="19">
    <source>
        <dbReference type="Proteomes" id="UP000663193"/>
    </source>
</evidence>
<dbReference type="InterPro" id="IPR013766">
    <property type="entry name" value="Thioredoxin_domain"/>
</dbReference>
<accession>A0A7U2FEV3</accession>
<dbReference type="Proteomes" id="UP000663193">
    <property type="component" value="Chromosome 12"/>
</dbReference>
<dbReference type="PRINTS" id="PR00421">
    <property type="entry name" value="THIOREDOXIN"/>
</dbReference>
<dbReference type="EMBL" id="CP069034">
    <property type="protein sequence ID" value="QRD01616.1"/>
    <property type="molecule type" value="Genomic_DNA"/>
</dbReference>
<evidence type="ECO:0000259" key="17">
    <source>
        <dbReference type="PROSITE" id="PS51352"/>
    </source>
</evidence>
<dbReference type="FunFam" id="3.40.30.10:FF:000154">
    <property type="entry name" value="Protein disulfide-isomerase"/>
    <property type="match status" value="1"/>
</dbReference>
<keyword evidence="6 15" id="KW-0732">Signal</keyword>
<feature type="domain" description="Thioredoxin" evidence="17">
    <location>
        <begin position="4"/>
        <end position="124"/>
    </location>
</feature>
<evidence type="ECO:0000256" key="16">
    <source>
        <dbReference type="SAM" id="MobiDB-lite"/>
    </source>
</evidence>
<keyword evidence="11 13" id="KW-0676">Redox-active center</keyword>
<feature type="compositionally biased region" description="Basic and acidic residues" evidence="16">
    <location>
        <begin position="504"/>
        <end position="525"/>
    </location>
</feature>
<dbReference type="FunFam" id="3.40.30.10:FF:000139">
    <property type="entry name" value="Protein disulfide-isomerase"/>
    <property type="match status" value="1"/>
</dbReference>
<dbReference type="GO" id="GO:0005788">
    <property type="term" value="C:endoplasmic reticulum lumen"/>
    <property type="evidence" value="ECO:0007669"/>
    <property type="project" value="UniProtKB-SubCell"/>
</dbReference>
<evidence type="ECO:0000256" key="4">
    <source>
        <dbReference type="ARBA" id="ARBA00006347"/>
    </source>
</evidence>
<dbReference type="RefSeq" id="XP_001802478.1">
    <property type="nucleotide sequence ID" value="XM_001802426.1"/>
</dbReference>
<dbReference type="CDD" id="cd02982">
    <property type="entry name" value="PDI_b'_family"/>
    <property type="match status" value="1"/>
</dbReference>
<dbReference type="InterPro" id="IPR005788">
    <property type="entry name" value="PDI_thioredoxin-like_dom"/>
</dbReference>
<dbReference type="SUPFAM" id="SSF52833">
    <property type="entry name" value="Thioredoxin-like"/>
    <property type="match status" value="4"/>
</dbReference>
<dbReference type="FunFam" id="3.40.30.10:FF:000185">
    <property type="entry name" value="Protein disulfide-isomerase"/>
    <property type="match status" value="1"/>
</dbReference>
<dbReference type="PANTHER" id="PTHR18929:SF132">
    <property type="entry name" value="PROTEIN DISULFIDE-ISOMERASE A3"/>
    <property type="match status" value="1"/>
</dbReference>
<proteinExistence type="inferred from homology"/>
<evidence type="ECO:0000256" key="13">
    <source>
        <dbReference type="PIRSR" id="PIRSR605792-51"/>
    </source>
</evidence>
<dbReference type="OMA" id="FFGMKKD"/>
<reference evidence="19" key="1">
    <citation type="journal article" date="2021" name="BMC Genomics">
        <title>Chromosome-level genome assembly and manually-curated proteome of model necrotroph Parastagonospora nodorum Sn15 reveals a genome-wide trove of candidate effector homologs, and redundancy of virulence-related functions within an accessory chromosome.</title>
        <authorList>
            <person name="Bertazzoni S."/>
            <person name="Jones D.A.B."/>
            <person name="Phan H.T."/>
            <person name="Tan K.-C."/>
            <person name="Hane J.K."/>
        </authorList>
    </citation>
    <scope>NUCLEOTIDE SEQUENCE [LARGE SCALE GENOMIC DNA]</scope>
    <source>
        <strain evidence="19">SN15 / ATCC MYA-4574 / FGSC 10173)</strain>
    </source>
</reference>
<dbReference type="CDD" id="cd02961">
    <property type="entry name" value="PDI_a_family"/>
    <property type="match status" value="1"/>
</dbReference>
<evidence type="ECO:0000256" key="11">
    <source>
        <dbReference type="ARBA" id="ARBA00023284"/>
    </source>
</evidence>
<name>A0A7U2FEV3_PHANO</name>
<evidence type="ECO:0000256" key="14">
    <source>
        <dbReference type="RuleBase" id="RU004208"/>
    </source>
</evidence>
<dbReference type="GO" id="GO:0051082">
    <property type="term" value="F:unfolded protein binding"/>
    <property type="evidence" value="ECO:0007669"/>
    <property type="project" value="UniProtKB-ARBA"/>
</dbReference>
<dbReference type="PROSITE" id="PS51352">
    <property type="entry name" value="THIOREDOXIN_2"/>
    <property type="match status" value="2"/>
</dbReference>
<feature type="chain" id="PRO_5034560312" description="Protein disulfide-isomerase" evidence="15">
    <location>
        <begin position="18"/>
        <end position="554"/>
    </location>
</feature>
<evidence type="ECO:0000256" key="7">
    <source>
        <dbReference type="ARBA" id="ARBA00022737"/>
    </source>
</evidence>
<dbReference type="EC" id="5.3.4.1" evidence="5 15"/>
<evidence type="ECO:0000256" key="12">
    <source>
        <dbReference type="ARBA" id="ARBA00039846"/>
    </source>
</evidence>
<dbReference type="CDD" id="cd02995">
    <property type="entry name" value="PDI_a_PDI_a'_C"/>
    <property type="match status" value="1"/>
</dbReference>
<dbReference type="VEuPathDB" id="FungiDB:JI435_122510"/>
<evidence type="ECO:0000313" key="18">
    <source>
        <dbReference type="EMBL" id="QRD01616.1"/>
    </source>
</evidence>
<dbReference type="NCBIfam" id="TIGR01130">
    <property type="entry name" value="ER_PDI_fam"/>
    <property type="match status" value="1"/>
</dbReference>
<dbReference type="CDD" id="cd02981">
    <property type="entry name" value="PDI_b_family"/>
    <property type="match status" value="1"/>
</dbReference>
<dbReference type="Pfam" id="PF00085">
    <property type="entry name" value="Thioredoxin"/>
    <property type="match status" value="2"/>
</dbReference>
<feature type="compositionally biased region" description="Low complexity" evidence="16">
    <location>
        <begin position="526"/>
        <end position="545"/>
    </location>
</feature>
<comment type="function">
    <text evidence="2">Participates in the folding of proteins containing disulfide bonds, may be involved in glycosylation, prolyl hydroxylation and triglyceride transfer.</text>
</comment>
<dbReference type="InterPro" id="IPR036249">
    <property type="entry name" value="Thioredoxin-like_sf"/>
</dbReference>
<feature type="region of interest" description="Disordered" evidence="16">
    <location>
        <begin position="480"/>
        <end position="554"/>
    </location>
</feature>
<dbReference type="InterPro" id="IPR017937">
    <property type="entry name" value="Thioredoxin_CS"/>
</dbReference>
<feature type="disulfide bond" description="Redox-active" evidence="13">
    <location>
        <begin position="382"/>
        <end position="385"/>
    </location>
</feature>
<comment type="catalytic activity">
    <reaction evidence="1 15">
        <text>Catalyzes the rearrangement of -S-S- bonds in proteins.</text>
        <dbReference type="EC" id="5.3.4.1"/>
    </reaction>
</comment>
<comment type="subcellular location">
    <subcellularLocation>
        <location evidence="3">Endoplasmic reticulum lumen</location>
    </subcellularLocation>
</comment>
<evidence type="ECO:0000256" key="6">
    <source>
        <dbReference type="ARBA" id="ARBA00022729"/>
    </source>
</evidence>
<dbReference type="Pfam" id="PF13848">
    <property type="entry name" value="Thioredoxin_6"/>
    <property type="match status" value="1"/>
</dbReference>
<dbReference type="OrthoDB" id="427280at2759"/>
<gene>
    <name evidence="18" type="ORF">JI435_122510</name>
</gene>
<evidence type="ECO:0000256" key="8">
    <source>
        <dbReference type="ARBA" id="ARBA00022824"/>
    </source>
</evidence>
<comment type="similarity">
    <text evidence="4 14">Belongs to the protein disulfide isomerase family.</text>
</comment>
<dbReference type="PROSITE" id="PS00194">
    <property type="entry name" value="THIOREDOXIN_1"/>
    <property type="match status" value="2"/>
</dbReference>
<sequence length="554" mass="59685">MKYSTICAAFLAAAVTASDVKQLNKDTFKAFVEENDLVLAEFFAPWCGHCKALAPEYETAATTLKEKDIALVKIDCTEEQDLCQEYGVEGYPTLKVFRGPENISPYGGQRKADSLISYMTKQALPAVSDVTKDTLEEFKTADKVVLVAYFAADDKASNETFTEVANGLRDNFLFGATSDAALAKAEGVSQPGLVLYKTFDDGKDVFTEKFDAENIKEFAKVASTPLIGEVGPETYSGYMAAGIPLAYIFAETQEERDDFAKQLKPLALKHKGAVNFATIDAKSFGQHAANLNLKAGTWPAFAIQRTDKNEKFPYDQDKKITEKDIGTFVEDFLAGKVEPSIKSEPIPESNDGPVSIIVAKNYQDIVIDNDKDVLVEFYAPWCGHCKALAPKYEELGELYSSDEFKKLVTVAKVDATANDVPDEIQGFPTIKLFPAGKKDSPVDYSGSRTIEDLVQFIKDNGSHKVAAVYEEAKEKVAEAAEEASEKAGSVADEATKSAGSAADEATKSAKSGAEKATDAAKDAAKDAAASASSVASEAAKAAKSAVDAEDHDEL</sequence>
<keyword evidence="8" id="KW-0256">Endoplasmic reticulum</keyword>
<dbReference type="PANTHER" id="PTHR18929">
    <property type="entry name" value="PROTEIN DISULFIDE ISOMERASE"/>
    <property type="match status" value="1"/>
</dbReference>
<keyword evidence="9 13" id="KW-1015">Disulfide bond</keyword>
<evidence type="ECO:0000256" key="9">
    <source>
        <dbReference type="ARBA" id="ARBA00023157"/>
    </source>
</evidence>
<keyword evidence="7" id="KW-0677">Repeat</keyword>
<evidence type="ECO:0000256" key="2">
    <source>
        <dbReference type="ARBA" id="ARBA00002692"/>
    </source>
</evidence>
<evidence type="ECO:0000256" key="15">
    <source>
        <dbReference type="RuleBase" id="RU361130"/>
    </source>
</evidence>
<dbReference type="GO" id="GO:0010467">
    <property type="term" value="P:gene expression"/>
    <property type="evidence" value="ECO:0007669"/>
    <property type="project" value="UniProtKB-ARBA"/>
</dbReference>
<protein>
    <recommendedName>
        <fullName evidence="12 15">Protein disulfide-isomerase</fullName>
        <ecNumber evidence="5 15">5.3.4.1</ecNumber>
    </recommendedName>
</protein>